<dbReference type="PATRIC" id="fig|1441930.4.peg.569"/>
<proteinExistence type="predicted"/>
<keyword evidence="2" id="KW-1185">Reference proteome</keyword>
<protein>
    <submittedName>
        <fullName evidence="1">Uncharacterized protein</fullName>
    </submittedName>
</protein>
<dbReference type="InterPro" id="IPR015943">
    <property type="entry name" value="WD40/YVTN_repeat-like_dom_sf"/>
</dbReference>
<dbReference type="HOGENOM" id="CLU_2083234_0_0_6"/>
<dbReference type="AlphaFoldDB" id="W0LKV0"/>
<dbReference type="InterPro" id="IPR036322">
    <property type="entry name" value="WD40_repeat_dom_sf"/>
</dbReference>
<reference evidence="1 2" key="2">
    <citation type="submission" date="2015-03" db="EMBL/GenBank/DDBJ databases">
        <authorList>
            <person name="Chan K.-G."/>
        </authorList>
    </citation>
    <scope>NUCLEOTIDE SEQUENCE [LARGE SCALE GENOMIC DNA]</scope>
    <source>
        <strain evidence="1 2">RB-25</strain>
    </source>
</reference>
<organism evidence="1 2">
    <name type="scientific">Chania multitudinisentens RB-25</name>
    <dbReference type="NCBI Taxonomy" id="1441930"/>
    <lineage>
        <taxon>Bacteria</taxon>
        <taxon>Pseudomonadati</taxon>
        <taxon>Pseudomonadota</taxon>
        <taxon>Gammaproteobacteria</taxon>
        <taxon>Enterobacterales</taxon>
        <taxon>Yersiniaceae</taxon>
        <taxon>Chania</taxon>
    </lineage>
</organism>
<dbReference type="STRING" id="1441930.Z042_02800"/>
<gene>
    <name evidence="1" type="ORF">Z042_02800</name>
</gene>
<dbReference type="OrthoDB" id="3635325at2"/>
<dbReference type="Proteomes" id="UP000019030">
    <property type="component" value="Chromosome"/>
</dbReference>
<name>W0LKV0_9GAMM</name>
<evidence type="ECO:0000313" key="1">
    <source>
        <dbReference type="EMBL" id="AHG22625.1"/>
    </source>
</evidence>
<sequence>MNAVLKKHIFDEVTEPNDLFESTELIAVCHAYYAQFRARHLELRKICVSLYDKTSLALVSHFKHGRYPINDIAFHPKDPLILIGSGSYDGGFLFEGELVLWNYKSNEHLSLLIYGLC</sequence>
<evidence type="ECO:0000313" key="2">
    <source>
        <dbReference type="Proteomes" id="UP000019030"/>
    </source>
</evidence>
<dbReference type="Gene3D" id="2.130.10.10">
    <property type="entry name" value="YVTN repeat-like/Quinoprotein amine dehydrogenase"/>
    <property type="match status" value="1"/>
</dbReference>
<accession>W0LKV0</accession>
<dbReference type="SUPFAM" id="SSF50978">
    <property type="entry name" value="WD40 repeat-like"/>
    <property type="match status" value="1"/>
</dbReference>
<dbReference type="EMBL" id="CP007044">
    <property type="protein sequence ID" value="AHG22625.1"/>
    <property type="molecule type" value="Genomic_DNA"/>
</dbReference>
<dbReference type="KEGG" id="sfo:Z042_02800"/>
<reference evidence="1 2" key="1">
    <citation type="submission" date="2014-01" db="EMBL/GenBank/DDBJ databases">
        <title>Isolation of Serratia multitudinisentens RB-25 from Ex-Landfill site.</title>
        <authorList>
            <person name="Robson E.H.J."/>
        </authorList>
    </citation>
    <scope>NUCLEOTIDE SEQUENCE [LARGE SCALE GENOMIC DNA]</scope>
    <source>
        <strain evidence="1 2">RB-25</strain>
    </source>
</reference>
<dbReference type="RefSeq" id="WP_024914193.1">
    <property type="nucleotide sequence ID" value="NZ_CP007044.2"/>
</dbReference>
<dbReference type="eggNOG" id="COG1520">
    <property type="taxonomic scope" value="Bacteria"/>
</dbReference>